<dbReference type="GO" id="GO:0003723">
    <property type="term" value="F:RNA binding"/>
    <property type="evidence" value="ECO:0007669"/>
    <property type="project" value="TreeGrafter"/>
</dbReference>
<dbReference type="Proteomes" id="UP000314294">
    <property type="component" value="Unassembled WGS sequence"/>
</dbReference>
<dbReference type="InterPro" id="IPR051958">
    <property type="entry name" value="Alba-like_NAB"/>
</dbReference>
<keyword evidence="6" id="KW-1185">Reference proteome</keyword>
<dbReference type="Pfam" id="PF01918">
    <property type="entry name" value="Alba"/>
    <property type="match status" value="1"/>
</dbReference>
<evidence type="ECO:0000313" key="5">
    <source>
        <dbReference type="EMBL" id="TNN81977.1"/>
    </source>
</evidence>
<dbReference type="PANTHER" id="PTHR13516">
    <property type="entry name" value="RIBONUCLEASE P SUBUNIT P25"/>
    <property type="match status" value="1"/>
</dbReference>
<dbReference type="OrthoDB" id="424402at2759"/>
<dbReference type="PANTHER" id="PTHR13516:SF5">
    <property type="entry name" value="RIBONUCLEASE P PROTEIN SUBUNIT P25"/>
    <property type="match status" value="1"/>
</dbReference>
<comment type="caution">
    <text evidence="5">The sequence shown here is derived from an EMBL/GenBank/DDBJ whole genome shotgun (WGS) entry which is preliminary data.</text>
</comment>
<dbReference type="GO" id="GO:0001682">
    <property type="term" value="P:tRNA 5'-leader removal"/>
    <property type="evidence" value="ECO:0007669"/>
    <property type="project" value="TreeGrafter"/>
</dbReference>
<organism evidence="5 6">
    <name type="scientific">Liparis tanakae</name>
    <name type="common">Tanaka's snailfish</name>
    <dbReference type="NCBI Taxonomy" id="230148"/>
    <lineage>
        <taxon>Eukaryota</taxon>
        <taxon>Metazoa</taxon>
        <taxon>Chordata</taxon>
        <taxon>Craniata</taxon>
        <taxon>Vertebrata</taxon>
        <taxon>Euteleostomi</taxon>
        <taxon>Actinopterygii</taxon>
        <taxon>Neopterygii</taxon>
        <taxon>Teleostei</taxon>
        <taxon>Neoteleostei</taxon>
        <taxon>Acanthomorphata</taxon>
        <taxon>Eupercaria</taxon>
        <taxon>Perciformes</taxon>
        <taxon>Cottioidei</taxon>
        <taxon>Cottales</taxon>
        <taxon>Liparidae</taxon>
        <taxon>Liparis</taxon>
    </lineage>
</organism>
<dbReference type="AlphaFoldDB" id="A0A4Z2IW54"/>
<dbReference type="EMBL" id="SRLO01000042">
    <property type="protein sequence ID" value="TNN81977.1"/>
    <property type="molecule type" value="Genomic_DNA"/>
</dbReference>
<dbReference type="GO" id="GO:0005634">
    <property type="term" value="C:nucleus"/>
    <property type="evidence" value="ECO:0007669"/>
    <property type="project" value="UniProtKB-SubCell"/>
</dbReference>
<sequence>MHTYSQDQVQLIRPSVSAANQVALKMRLNMWDFLLFKAREGEDSRTQAATPSNRNIPGCCCSEEVAKAWRINLNFSPSLYLDGPVFLSHEWQHLTNENVVVRQKRRHSWFRPSGTIKKCRARLSVWLPPSNELQEPTLKARIIPPARNRFTIHTTSYAIKKSTGELFTYTPSGKVVDLLVAMCRAALQSPRKSITFEPFPSVVDACNPKTLAFSPKICQSNFRRVSRTEDSSPYPIPGLAEDILHMRVKEGSKIRNLLRFASARMQGEGRDSNGSSLRQVVFSGSGRGVTKTITCVEILKRKVGELHQVSKLYYKTVNEVWENPQQGAAGTTMQRTVPAICILLSKDPLDPQEPGYQPPQIQTVPTEDAERRRGLIRPAHIASSQPTAKRVCLDDWNN</sequence>
<feature type="domain" description="DNA/RNA-binding protein Alba-like" evidence="4">
    <location>
        <begin position="245"/>
        <end position="315"/>
    </location>
</feature>
<comment type="similarity">
    <text evidence="2">Belongs to the histone-like Alba family.</text>
</comment>
<evidence type="ECO:0000256" key="2">
    <source>
        <dbReference type="ARBA" id="ARBA00008018"/>
    </source>
</evidence>
<evidence type="ECO:0000256" key="1">
    <source>
        <dbReference type="ARBA" id="ARBA00004123"/>
    </source>
</evidence>
<accession>A0A4Z2IW54</accession>
<dbReference type="GO" id="GO:0000172">
    <property type="term" value="C:ribonuclease MRP complex"/>
    <property type="evidence" value="ECO:0007669"/>
    <property type="project" value="TreeGrafter"/>
</dbReference>
<evidence type="ECO:0000259" key="4">
    <source>
        <dbReference type="Pfam" id="PF01918"/>
    </source>
</evidence>
<evidence type="ECO:0000313" key="6">
    <source>
        <dbReference type="Proteomes" id="UP000314294"/>
    </source>
</evidence>
<proteinExistence type="inferred from homology"/>
<evidence type="ECO:0000256" key="3">
    <source>
        <dbReference type="ARBA" id="ARBA00023242"/>
    </source>
</evidence>
<reference evidence="5 6" key="1">
    <citation type="submission" date="2019-03" db="EMBL/GenBank/DDBJ databases">
        <title>First draft genome of Liparis tanakae, snailfish: a comprehensive survey of snailfish specific genes.</title>
        <authorList>
            <person name="Kim W."/>
            <person name="Song I."/>
            <person name="Jeong J.-H."/>
            <person name="Kim D."/>
            <person name="Kim S."/>
            <person name="Ryu S."/>
            <person name="Song J.Y."/>
            <person name="Lee S.K."/>
        </authorList>
    </citation>
    <scope>NUCLEOTIDE SEQUENCE [LARGE SCALE GENOMIC DNA]</scope>
    <source>
        <tissue evidence="5">Muscle</tissue>
    </source>
</reference>
<protein>
    <submittedName>
        <fullName evidence="5">Ribonuclease P protein subunit p25</fullName>
    </submittedName>
</protein>
<gene>
    <name evidence="5" type="primary">RPP25</name>
    <name evidence="5" type="ORF">EYF80_007623</name>
</gene>
<dbReference type="InterPro" id="IPR002775">
    <property type="entry name" value="DNA/RNA-bd_Alba-like"/>
</dbReference>
<dbReference type="InterPro" id="IPR036882">
    <property type="entry name" value="Alba-like_dom_sf"/>
</dbReference>
<dbReference type="Gene3D" id="3.30.110.20">
    <property type="entry name" value="Alba-like domain"/>
    <property type="match status" value="1"/>
</dbReference>
<comment type="subcellular location">
    <subcellularLocation>
        <location evidence="1">Nucleus</location>
    </subcellularLocation>
</comment>
<name>A0A4Z2IW54_9TELE</name>
<keyword evidence="3" id="KW-0539">Nucleus</keyword>
<dbReference type="SUPFAM" id="SSF82704">
    <property type="entry name" value="AlbA-like"/>
    <property type="match status" value="1"/>
</dbReference>